<dbReference type="GO" id="GO:0008270">
    <property type="term" value="F:zinc ion binding"/>
    <property type="evidence" value="ECO:0007669"/>
    <property type="project" value="UniProtKB-KW"/>
</dbReference>
<dbReference type="AlphaFoldDB" id="A0AAD5ANE2"/>
<dbReference type="InterPro" id="IPR036875">
    <property type="entry name" value="Znf_CCHC_sf"/>
</dbReference>
<evidence type="ECO:0000256" key="1">
    <source>
        <dbReference type="PROSITE-ProRule" id="PRU00047"/>
    </source>
</evidence>
<reference evidence="4" key="1">
    <citation type="submission" date="2018-07" db="EMBL/GenBank/DDBJ databases">
        <title>Comparative genomics of catfishes provides insights into carnivory and benthic adaptation.</title>
        <authorList>
            <person name="Zhang Y."/>
            <person name="Wang D."/>
            <person name="Peng Z."/>
            <person name="Zheng S."/>
            <person name="Shao F."/>
            <person name="Tao W."/>
        </authorList>
    </citation>
    <scope>NUCLEOTIDE SEQUENCE</scope>
    <source>
        <strain evidence="4">Chongqing</strain>
    </source>
</reference>
<dbReference type="PROSITE" id="PS50158">
    <property type="entry name" value="ZF_CCHC"/>
    <property type="match status" value="1"/>
</dbReference>
<dbReference type="InterPro" id="IPR001878">
    <property type="entry name" value="Znf_CCHC"/>
</dbReference>
<feature type="compositionally biased region" description="Basic and acidic residues" evidence="2">
    <location>
        <begin position="279"/>
        <end position="291"/>
    </location>
</feature>
<name>A0AAD5ANE2_SILAS</name>
<sequence length="319" mass="35057">MDPADDVQSQLSSLVQLTTSHHQQIQELASAIRELALQRNPAPAAQASVSENTTAHAAASAALAPILPTAPRCGVHLPTPERFAGQPGECRPFLLSCKITFQLQPSSFPDELTKVAYVISLPSGKAKRWATAEWERRSSVCASYRAFSEELRKIFDSATPRQDAARSLFQTVQDGRSVAEYATDFRTAAAESEWDATPLYDVFLRGLNAEIKNELAARDLPSLDLPSLDSLIGLATRIDRRMREFRSDGGFRGTWQPASPSDPSNFSTSSSLPPQPMEISRRHLSTSEKERRRSQGLCLYCGKAGHMAATCPAKERARR</sequence>
<evidence type="ECO:0000313" key="5">
    <source>
        <dbReference type="Proteomes" id="UP001205998"/>
    </source>
</evidence>
<keyword evidence="5" id="KW-1185">Reference proteome</keyword>
<feature type="domain" description="CCHC-type" evidence="3">
    <location>
        <begin position="298"/>
        <end position="312"/>
    </location>
</feature>
<organism evidence="4 5">
    <name type="scientific">Silurus asotus</name>
    <name type="common">Amur catfish</name>
    <name type="synonym">Parasilurus asotus</name>
    <dbReference type="NCBI Taxonomy" id="30991"/>
    <lineage>
        <taxon>Eukaryota</taxon>
        <taxon>Metazoa</taxon>
        <taxon>Chordata</taxon>
        <taxon>Craniata</taxon>
        <taxon>Vertebrata</taxon>
        <taxon>Euteleostomi</taxon>
        <taxon>Actinopterygii</taxon>
        <taxon>Neopterygii</taxon>
        <taxon>Teleostei</taxon>
        <taxon>Ostariophysi</taxon>
        <taxon>Siluriformes</taxon>
        <taxon>Siluridae</taxon>
        <taxon>Silurus</taxon>
    </lineage>
</organism>
<dbReference type="PANTHER" id="PTHR15503:SF36">
    <property type="entry name" value="RETROTRANSPOSON GAG-LIKE PROTEIN 5"/>
    <property type="match status" value="1"/>
</dbReference>
<keyword evidence="1" id="KW-0863">Zinc-finger</keyword>
<keyword evidence="1" id="KW-0479">Metal-binding</keyword>
<proteinExistence type="predicted"/>
<feature type="non-terminal residue" evidence="4">
    <location>
        <position position="319"/>
    </location>
</feature>
<dbReference type="Gene3D" id="4.10.60.10">
    <property type="entry name" value="Zinc finger, CCHC-type"/>
    <property type="match status" value="1"/>
</dbReference>
<dbReference type="InterPro" id="IPR032567">
    <property type="entry name" value="RTL1-rel"/>
</dbReference>
<dbReference type="GO" id="GO:0003676">
    <property type="term" value="F:nucleic acid binding"/>
    <property type="evidence" value="ECO:0007669"/>
    <property type="project" value="InterPro"/>
</dbReference>
<dbReference type="PANTHER" id="PTHR15503">
    <property type="entry name" value="LDOC1 RELATED"/>
    <property type="match status" value="1"/>
</dbReference>
<feature type="compositionally biased region" description="Low complexity" evidence="2">
    <location>
        <begin position="259"/>
        <end position="272"/>
    </location>
</feature>
<gene>
    <name evidence="4" type="ORF">C0J50_20839</name>
</gene>
<dbReference type="SUPFAM" id="SSF57756">
    <property type="entry name" value="Retrovirus zinc finger-like domains"/>
    <property type="match status" value="1"/>
</dbReference>
<keyword evidence="1" id="KW-0862">Zinc</keyword>
<dbReference type="Pfam" id="PF03732">
    <property type="entry name" value="Retrotrans_gag"/>
    <property type="match status" value="1"/>
</dbReference>
<protein>
    <submittedName>
        <fullName evidence="4">Nephrocystin-4-like</fullName>
    </submittedName>
</protein>
<accession>A0AAD5ANE2</accession>
<evidence type="ECO:0000313" key="4">
    <source>
        <dbReference type="EMBL" id="KAI5619442.1"/>
    </source>
</evidence>
<feature type="region of interest" description="Disordered" evidence="2">
    <location>
        <begin position="249"/>
        <end position="291"/>
    </location>
</feature>
<dbReference type="Proteomes" id="UP001205998">
    <property type="component" value="Unassembled WGS sequence"/>
</dbReference>
<dbReference type="EMBL" id="MU551666">
    <property type="protein sequence ID" value="KAI5619442.1"/>
    <property type="molecule type" value="Genomic_DNA"/>
</dbReference>
<dbReference type="InterPro" id="IPR005162">
    <property type="entry name" value="Retrotrans_gag_dom"/>
</dbReference>
<evidence type="ECO:0000259" key="3">
    <source>
        <dbReference type="PROSITE" id="PS50158"/>
    </source>
</evidence>
<comment type="caution">
    <text evidence="4">The sequence shown here is derived from an EMBL/GenBank/DDBJ whole genome shotgun (WGS) entry which is preliminary data.</text>
</comment>
<evidence type="ECO:0000256" key="2">
    <source>
        <dbReference type="SAM" id="MobiDB-lite"/>
    </source>
</evidence>
<dbReference type="SMART" id="SM00343">
    <property type="entry name" value="ZnF_C2HC"/>
    <property type="match status" value="1"/>
</dbReference>